<evidence type="ECO:0000256" key="1">
    <source>
        <dbReference type="SAM" id="MobiDB-lite"/>
    </source>
</evidence>
<feature type="compositionally biased region" description="Basic residues" evidence="1">
    <location>
        <begin position="610"/>
        <end position="620"/>
    </location>
</feature>
<keyword evidence="3" id="KW-1185">Reference proteome</keyword>
<sequence length="843" mass="92359">MGRGEHTEAIACVMKKERRRRTRALAACTAHLAHLGTCSRPRRWCQPRHTLVLLLLLPLPMCKQNSCTWFITLPPPPSFSSSRHQLPSSVHERPRGSTGKMMSKAAFMMQDHVRRHYVMITDVCNPNTFFVRGRLPFPQGLMAIAVLFKNQRPADVYAHPYFIEKQSDPSQPSPQLHLTEESQGIMKVMGGLRYMRDDNTKLDNTMVVVTDYKVEVEGRMPRVPPAASTAPAGPQVTPAHDGKKRSASGLTLEQRAMVRRTIHHVAQTPGGGGNAGLGLGGMRSPFLAASRPAAVPSTASSSSSRSSQADASEAARGAGDSNPSAAWSSDAASTSMPGYSTFPTPEECATDAWASYHYLRAAIFGRGALEDASGHASPMHPIDVPALFERRVGGYTVLYNPIEVNERTFVELLLKLQQEERVVKAIVVPTRPAWRHLQVWADIFPDAELVTSGEVPLLPAAAAAAAAWPSSGCGGTKESADRAGDPQHCAAKRDSSGAVSGLRATPSMAAAPATEWRGGCQDMGSGMTGLSFPEVDLAAEATLERQRADEAAAKARLTTETAQRSSAPRKNSRAVDEDEEEEEEEEDMGNKTAGTTTSGGTAVEREQRAMWRRQQQKRKLRQEMRAEDARAAASQHAPSHDSGDLVDVLWRDASFFTEKRVQAVGLRESDAWRLRVLSPRAASCAAPPVDVVLLTPTIELRRIPGDSAVEEYVLLDANSNSLACTDLYHGEYADLDPANSWMCRVWFKFMKRGDYKRTDLVPRYKWLQVLQQRSLSVVQSAIDDLTRRRPIKCVLSAHGTPPLSGVEAVNTLRRQWNLPPLHPSERPPEKEGKEGRGRAREDS</sequence>
<reference evidence="2" key="1">
    <citation type="submission" date="2019-11" db="EMBL/GenBank/DDBJ databases">
        <title>Leishmania tarentolae CDS.</title>
        <authorList>
            <person name="Goto Y."/>
            <person name="Yamagishi J."/>
        </authorList>
    </citation>
    <scope>NUCLEOTIDE SEQUENCE [LARGE SCALE GENOMIC DNA]</scope>
    <source>
        <strain evidence="2">Parrot Tar II</strain>
    </source>
</reference>
<feature type="compositionally biased region" description="Basic and acidic residues" evidence="1">
    <location>
        <begin position="621"/>
        <end position="630"/>
    </location>
</feature>
<feature type="region of interest" description="Disordered" evidence="1">
    <location>
        <begin position="78"/>
        <end position="100"/>
    </location>
</feature>
<feature type="compositionally biased region" description="Low complexity" evidence="1">
    <location>
        <begin position="290"/>
        <end position="335"/>
    </location>
</feature>
<feature type="region of interest" description="Disordered" evidence="1">
    <location>
        <begin position="546"/>
        <end position="643"/>
    </location>
</feature>
<dbReference type="VEuPathDB" id="TriTrypDB:LtaPh_0107100"/>
<feature type="region of interest" description="Disordered" evidence="1">
    <location>
        <begin position="476"/>
        <end position="512"/>
    </location>
</feature>
<dbReference type="Proteomes" id="UP000419144">
    <property type="component" value="Unassembled WGS sequence"/>
</dbReference>
<accession>A0A640K7Z3</accession>
<feature type="compositionally biased region" description="Basic and acidic residues" evidence="1">
    <location>
        <begin position="823"/>
        <end position="843"/>
    </location>
</feature>
<feature type="compositionally biased region" description="Basic and acidic residues" evidence="1">
    <location>
        <begin position="478"/>
        <end position="495"/>
    </location>
</feature>
<feature type="compositionally biased region" description="Acidic residues" evidence="1">
    <location>
        <begin position="576"/>
        <end position="587"/>
    </location>
</feature>
<protein>
    <submittedName>
        <fullName evidence="2">Uncharacterized protein</fullName>
    </submittedName>
</protein>
<gene>
    <name evidence="2" type="ORF">LtaPh_0107100</name>
</gene>
<dbReference type="OrthoDB" id="273069at2759"/>
<feature type="region of interest" description="Disordered" evidence="1">
    <location>
        <begin position="290"/>
        <end position="338"/>
    </location>
</feature>
<dbReference type="AlphaFoldDB" id="A0A640K7Z3"/>
<feature type="compositionally biased region" description="Low complexity" evidence="1">
    <location>
        <begin position="592"/>
        <end position="602"/>
    </location>
</feature>
<feature type="region of interest" description="Disordered" evidence="1">
    <location>
        <begin position="220"/>
        <end position="247"/>
    </location>
</feature>
<dbReference type="EMBL" id="BLBS01000001">
    <property type="protein sequence ID" value="GET85428.1"/>
    <property type="molecule type" value="Genomic_DNA"/>
</dbReference>
<evidence type="ECO:0000313" key="3">
    <source>
        <dbReference type="Proteomes" id="UP000419144"/>
    </source>
</evidence>
<proteinExistence type="predicted"/>
<name>A0A640K7Z3_LEITA</name>
<comment type="caution">
    <text evidence="2">The sequence shown here is derived from an EMBL/GenBank/DDBJ whole genome shotgun (WGS) entry which is preliminary data.</text>
</comment>
<feature type="region of interest" description="Disordered" evidence="1">
    <location>
        <begin position="817"/>
        <end position="843"/>
    </location>
</feature>
<feature type="compositionally biased region" description="Polar residues" evidence="1">
    <location>
        <begin position="558"/>
        <end position="569"/>
    </location>
</feature>
<feature type="compositionally biased region" description="Polar residues" evidence="1">
    <location>
        <begin position="79"/>
        <end position="88"/>
    </location>
</feature>
<organism evidence="2 3">
    <name type="scientific">Leishmania tarentolae</name>
    <name type="common">Sauroleishmania tarentolae</name>
    <dbReference type="NCBI Taxonomy" id="5689"/>
    <lineage>
        <taxon>Eukaryota</taxon>
        <taxon>Discoba</taxon>
        <taxon>Euglenozoa</taxon>
        <taxon>Kinetoplastea</taxon>
        <taxon>Metakinetoplastina</taxon>
        <taxon>Trypanosomatida</taxon>
        <taxon>Trypanosomatidae</taxon>
        <taxon>Leishmaniinae</taxon>
        <taxon>Leishmania</taxon>
        <taxon>lizard Leishmania</taxon>
    </lineage>
</organism>
<evidence type="ECO:0000313" key="2">
    <source>
        <dbReference type="EMBL" id="GET85428.1"/>
    </source>
</evidence>